<proteinExistence type="predicted"/>
<protein>
    <submittedName>
        <fullName evidence="1">Uncharacterized protein</fullName>
    </submittedName>
</protein>
<organism evidence="1 2">
    <name type="scientific">Paramecium tetraurelia</name>
    <dbReference type="NCBI Taxonomy" id="5888"/>
    <lineage>
        <taxon>Eukaryota</taxon>
        <taxon>Sar</taxon>
        <taxon>Alveolata</taxon>
        <taxon>Ciliophora</taxon>
        <taxon>Intramacronucleata</taxon>
        <taxon>Oligohymenophorea</taxon>
        <taxon>Peniculida</taxon>
        <taxon>Parameciidae</taxon>
        <taxon>Paramecium</taxon>
    </lineage>
</organism>
<name>A0BU41_PARTE</name>
<keyword evidence="2" id="KW-1185">Reference proteome</keyword>
<dbReference type="RefSeq" id="XP_052287121.1">
    <property type="nucleotide sequence ID" value="XM_052431200.1"/>
</dbReference>
<sequence length="45" mass="5548">MIVTLCNCQILLFIEDHMDVIFVWFLKSWKLICQKQSRDLKQKKY</sequence>
<dbReference type="Proteomes" id="UP000000600">
    <property type="component" value="Unassembled WGS sequence"/>
</dbReference>
<dbReference type="EMBL" id="CT868017">
    <property type="protein sequence ID" value="CAK62058.1"/>
    <property type="molecule type" value="Genomic_DNA"/>
</dbReference>
<gene>
    <name evidence="1" type="ORF">GSPATT00032290001</name>
</gene>
<evidence type="ECO:0000313" key="1">
    <source>
        <dbReference type="EMBL" id="CAK62058.1"/>
    </source>
</evidence>
<dbReference type="GeneID" id="76803737"/>
<dbReference type="InParanoid" id="A0BU41"/>
<dbReference type="HOGENOM" id="CLU_3208773_0_0_1"/>
<evidence type="ECO:0000313" key="2">
    <source>
        <dbReference type="Proteomes" id="UP000000600"/>
    </source>
</evidence>
<accession>A0BU41</accession>
<dbReference type="AlphaFoldDB" id="A0BU41"/>
<reference evidence="1 2" key="1">
    <citation type="journal article" date="2006" name="Nature">
        <title>Global trends of whole-genome duplications revealed by the ciliate Paramecium tetraurelia.</title>
        <authorList>
            <consortium name="Genoscope"/>
            <person name="Aury J.-M."/>
            <person name="Jaillon O."/>
            <person name="Duret L."/>
            <person name="Noel B."/>
            <person name="Jubin C."/>
            <person name="Porcel B.M."/>
            <person name="Segurens B."/>
            <person name="Daubin V."/>
            <person name="Anthouard V."/>
            <person name="Aiach N."/>
            <person name="Arnaiz O."/>
            <person name="Billaut A."/>
            <person name="Beisson J."/>
            <person name="Blanc I."/>
            <person name="Bouhouche K."/>
            <person name="Camara F."/>
            <person name="Duharcourt S."/>
            <person name="Guigo R."/>
            <person name="Gogendeau D."/>
            <person name="Katinka M."/>
            <person name="Keller A.-M."/>
            <person name="Kissmehl R."/>
            <person name="Klotz C."/>
            <person name="Koll F."/>
            <person name="Le Moue A."/>
            <person name="Lepere C."/>
            <person name="Malinsky S."/>
            <person name="Nowacki M."/>
            <person name="Nowak J.K."/>
            <person name="Plattner H."/>
            <person name="Poulain J."/>
            <person name="Ruiz F."/>
            <person name="Serrano V."/>
            <person name="Zagulski M."/>
            <person name="Dessen P."/>
            <person name="Betermier M."/>
            <person name="Weissenbach J."/>
            <person name="Scarpelli C."/>
            <person name="Schachter V."/>
            <person name="Sperling L."/>
            <person name="Meyer E."/>
            <person name="Cohen J."/>
            <person name="Wincker P."/>
        </authorList>
    </citation>
    <scope>NUCLEOTIDE SEQUENCE [LARGE SCALE GENOMIC DNA]</scope>
    <source>
        <strain evidence="1 2">Stock d4-2</strain>
    </source>
</reference>